<dbReference type="EMBL" id="GEDC01000830">
    <property type="protein sequence ID" value="JAS36468.1"/>
    <property type="molecule type" value="Transcribed_RNA"/>
</dbReference>
<gene>
    <name evidence="1" type="ORF">g.37754</name>
</gene>
<organism evidence="1">
    <name type="scientific">Clastoptera arizonana</name>
    <name type="common">Arizona spittle bug</name>
    <dbReference type="NCBI Taxonomy" id="38151"/>
    <lineage>
        <taxon>Eukaryota</taxon>
        <taxon>Metazoa</taxon>
        <taxon>Ecdysozoa</taxon>
        <taxon>Arthropoda</taxon>
        <taxon>Hexapoda</taxon>
        <taxon>Insecta</taxon>
        <taxon>Pterygota</taxon>
        <taxon>Neoptera</taxon>
        <taxon>Paraneoptera</taxon>
        <taxon>Hemiptera</taxon>
        <taxon>Auchenorrhyncha</taxon>
        <taxon>Cercopoidea</taxon>
        <taxon>Clastopteridae</taxon>
        <taxon>Clastoptera</taxon>
    </lineage>
</organism>
<sequence length="173" mass="19848">MIIHLYEAIFLISTNFILAQSKFNLETPNVKTILFKEADLSRKCWPQPDINLLIARRFMQELIPKRIPRNFPLLLNYLKNSTDILNRTVGEGKHKDTLFAAFDDMMGGYLQAIVIPIVTEAYYAGNVEYEVVAEFHNMLTDIKARLFTDGGGWSKQCDIQKLPITKVSTLHLN</sequence>
<evidence type="ECO:0000313" key="1">
    <source>
        <dbReference type="EMBL" id="JAS36468.1"/>
    </source>
</evidence>
<name>A0A1B6EEX0_9HEMI</name>
<dbReference type="AlphaFoldDB" id="A0A1B6EEX0"/>
<reference evidence="1" key="1">
    <citation type="submission" date="2015-12" db="EMBL/GenBank/DDBJ databases">
        <title>De novo transcriptome assembly of four potential Pierce s Disease insect vectors from Arizona vineyards.</title>
        <authorList>
            <person name="Tassone E.E."/>
        </authorList>
    </citation>
    <scope>NUCLEOTIDE SEQUENCE</scope>
</reference>
<feature type="non-terminal residue" evidence="1">
    <location>
        <position position="173"/>
    </location>
</feature>
<proteinExistence type="predicted"/>
<protein>
    <submittedName>
        <fullName evidence="1">Uncharacterized protein</fullName>
    </submittedName>
</protein>
<accession>A0A1B6EEX0</accession>